<name>A0AAV2FPU4_9ROSI</name>
<accession>A0AAV2FPU4</accession>
<dbReference type="Proteomes" id="UP001497516">
    <property type="component" value="Chromosome 7"/>
</dbReference>
<dbReference type="InterPro" id="IPR003871">
    <property type="entry name" value="RFA1B/D_OB_1st"/>
</dbReference>
<keyword evidence="10" id="KW-1185">Reference proteome</keyword>
<keyword evidence="2" id="KW-0479">Metal-binding</keyword>
<evidence type="ECO:0000256" key="3">
    <source>
        <dbReference type="ARBA" id="ARBA00022771"/>
    </source>
</evidence>
<dbReference type="GO" id="GO:0008270">
    <property type="term" value="F:zinc ion binding"/>
    <property type="evidence" value="ECO:0007669"/>
    <property type="project" value="UniProtKB-KW"/>
</dbReference>
<dbReference type="EMBL" id="OZ034820">
    <property type="protein sequence ID" value="CAL1399608.1"/>
    <property type="molecule type" value="Genomic_DNA"/>
</dbReference>
<protein>
    <recommendedName>
        <fullName evidence="11">Replication factor A C-terminal domain-containing protein</fullName>
    </recommendedName>
</protein>
<evidence type="ECO:0008006" key="11">
    <source>
        <dbReference type="Google" id="ProtNLM"/>
    </source>
</evidence>
<feature type="domain" description="Replication factor A C-terminal" evidence="8">
    <location>
        <begin position="281"/>
        <end position="414"/>
    </location>
</feature>
<feature type="region of interest" description="Disordered" evidence="6">
    <location>
        <begin position="427"/>
        <end position="494"/>
    </location>
</feature>
<dbReference type="InterPro" id="IPR047192">
    <property type="entry name" value="Euk_RPA1_DBD_C"/>
</dbReference>
<proteinExistence type="inferred from homology"/>
<evidence type="ECO:0000313" key="9">
    <source>
        <dbReference type="EMBL" id="CAL1399608.1"/>
    </source>
</evidence>
<evidence type="ECO:0000256" key="2">
    <source>
        <dbReference type="ARBA" id="ARBA00022723"/>
    </source>
</evidence>
<evidence type="ECO:0000256" key="6">
    <source>
        <dbReference type="SAM" id="MobiDB-lite"/>
    </source>
</evidence>
<reference evidence="9 10" key="1">
    <citation type="submission" date="2024-04" db="EMBL/GenBank/DDBJ databases">
        <authorList>
            <person name="Fracassetti M."/>
        </authorList>
    </citation>
    <scope>NUCLEOTIDE SEQUENCE [LARGE SCALE GENOMIC DNA]</scope>
</reference>
<dbReference type="GO" id="GO:0003677">
    <property type="term" value="F:DNA binding"/>
    <property type="evidence" value="ECO:0007669"/>
    <property type="project" value="UniProtKB-KW"/>
</dbReference>
<evidence type="ECO:0000313" key="10">
    <source>
        <dbReference type="Proteomes" id="UP001497516"/>
    </source>
</evidence>
<dbReference type="AlphaFoldDB" id="A0AAV2FPU4"/>
<dbReference type="PANTHER" id="PTHR47165:SF4">
    <property type="entry name" value="OS03G0429900 PROTEIN"/>
    <property type="match status" value="1"/>
</dbReference>
<feature type="compositionally biased region" description="Polar residues" evidence="6">
    <location>
        <begin position="469"/>
        <end position="478"/>
    </location>
</feature>
<evidence type="ECO:0000256" key="4">
    <source>
        <dbReference type="ARBA" id="ARBA00022833"/>
    </source>
</evidence>
<dbReference type="CDD" id="cd04476">
    <property type="entry name" value="RPA1_DBD_C"/>
    <property type="match status" value="1"/>
</dbReference>
<dbReference type="CDD" id="cd04480">
    <property type="entry name" value="RPA1_DBD_A_like"/>
    <property type="match status" value="1"/>
</dbReference>
<dbReference type="SUPFAM" id="SSF50249">
    <property type="entry name" value="Nucleic acid-binding proteins"/>
    <property type="match status" value="3"/>
</dbReference>
<keyword evidence="4" id="KW-0862">Zinc</keyword>
<feature type="domain" description="Replication protein A 70 kDa DNA-binding subunit B/D first OB fold" evidence="7">
    <location>
        <begin position="5"/>
        <end position="90"/>
    </location>
</feature>
<dbReference type="Pfam" id="PF08646">
    <property type="entry name" value="Rep_fac-A_C"/>
    <property type="match status" value="1"/>
</dbReference>
<organism evidence="9 10">
    <name type="scientific">Linum trigynum</name>
    <dbReference type="NCBI Taxonomy" id="586398"/>
    <lineage>
        <taxon>Eukaryota</taxon>
        <taxon>Viridiplantae</taxon>
        <taxon>Streptophyta</taxon>
        <taxon>Embryophyta</taxon>
        <taxon>Tracheophyta</taxon>
        <taxon>Spermatophyta</taxon>
        <taxon>Magnoliopsida</taxon>
        <taxon>eudicotyledons</taxon>
        <taxon>Gunneridae</taxon>
        <taxon>Pentapetalae</taxon>
        <taxon>rosids</taxon>
        <taxon>fabids</taxon>
        <taxon>Malpighiales</taxon>
        <taxon>Linaceae</taxon>
        <taxon>Linum</taxon>
    </lineage>
</organism>
<dbReference type="InterPro" id="IPR012340">
    <property type="entry name" value="NA-bd_OB-fold"/>
</dbReference>
<keyword evidence="5" id="KW-0238">DNA-binding</keyword>
<dbReference type="InterPro" id="IPR013955">
    <property type="entry name" value="Rep_factor-A_C"/>
</dbReference>
<evidence type="ECO:0000259" key="8">
    <source>
        <dbReference type="Pfam" id="PF08646"/>
    </source>
</evidence>
<gene>
    <name evidence="9" type="ORF">LTRI10_LOCUS39784</name>
</gene>
<dbReference type="Gene3D" id="2.40.50.140">
    <property type="entry name" value="Nucleic acid-binding proteins"/>
    <property type="match status" value="3"/>
</dbReference>
<dbReference type="Pfam" id="PF02721">
    <property type="entry name" value="DUF223"/>
    <property type="match status" value="1"/>
</dbReference>
<dbReference type="PANTHER" id="PTHR47165">
    <property type="entry name" value="OS03G0429900 PROTEIN"/>
    <property type="match status" value="1"/>
</dbReference>
<sequence>MQSNLISELSAETPGLVLHGRICRKWKPRNPNTDRVLRLDMICLDRKGDAVWIQVPKSCMDRFDQRVEEQNTYRIANFKVVAETKGYRPVPNGLFVELESTSTIEPTPDHVPPFPTQCFRFLKHEDMFPNRDQRTILLDVVGQLLEFSKTKSSTSINRNSKRKEIKIMLPEGIPVKVVLWGRLGLQLEQIIDAATNPKIILIISSVMVSEFNGELKLSSSSASVMYDNLDVHEVNTLRDSNDALDAPRLHEEKGPEVIGPLSIQELKNFTSDAANLNKIVSVTCKVDKVLNDWFYDGCTKCPCKVQAEADKFYCNKCQTTSRNSVKRFRVQVSVNDPTGEAVFVLFDGEGKKFFGISAQALYADKENEPSDVPAALLTIEHMEVEFHIKVKEFNVKKSSHEFTVWKINEAKESANSTTKISEPIQENTLSSQQGGGSTHSISTSTVVDIEDEDFDTTNRSNLELRHNENASATPSTNNLKRKQRADSGNDDSDV</sequence>
<evidence type="ECO:0000256" key="1">
    <source>
        <dbReference type="ARBA" id="ARBA00005690"/>
    </source>
</evidence>
<keyword evidence="3" id="KW-0863">Zinc-finger</keyword>
<evidence type="ECO:0000256" key="5">
    <source>
        <dbReference type="ARBA" id="ARBA00023125"/>
    </source>
</evidence>
<comment type="similarity">
    <text evidence="1">Belongs to the replication factor A protein 1 family.</text>
</comment>
<evidence type="ECO:0000259" key="7">
    <source>
        <dbReference type="Pfam" id="PF02721"/>
    </source>
</evidence>